<name>A0A7W6RYY8_9PROT</name>
<evidence type="ECO:0000313" key="2">
    <source>
        <dbReference type="Proteomes" id="UP000555728"/>
    </source>
</evidence>
<organism evidence="1 2">
    <name type="scientific">Roseospira goensis</name>
    <dbReference type="NCBI Taxonomy" id="391922"/>
    <lineage>
        <taxon>Bacteria</taxon>
        <taxon>Pseudomonadati</taxon>
        <taxon>Pseudomonadota</taxon>
        <taxon>Alphaproteobacteria</taxon>
        <taxon>Rhodospirillales</taxon>
        <taxon>Rhodospirillaceae</taxon>
        <taxon>Roseospira</taxon>
    </lineage>
</organism>
<reference evidence="1 2" key="1">
    <citation type="submission" date="2020-08" db="EMBL/GenBank/DDBJ databases">
        <title>Genome sequencing of Purple Non-Sulfur Bacteria from various extreme environments.</title>
        <authorList>
            <person name="Mayer M."/>
        </authorList>
    </citation>
    <scope>NUCLEOTIDE SEQUENCE [LARGE SCALE GENOMIC DNA]</scope>
    <source>
        <strain evidence="1 2">JA135</strain>
    </source>
</reference>
<comment type="caution">
    <text evidence="1">The sequence shown here is derived from an EMBL/GenBank/DDBJ whole genome shotgun (WGS) entry which is preliminary data.</text>
</comment>
<protein>
    <recommendedName>
        <fullName evidence="3">Hemin receptor</fullName>
    </recommendedName>
</protein>
<sequence>MTSGPEPDPPAGVGPHEGRELALMLAGEKPLALFCDIVPSPYVWPDDRFAPHVATGRLVMWEYREPTPDGRHTVRWLYYALPGEEWRIDRAHALRAVPGEEACTELGRLLGYREADIRAFVAWLTRTQSIESQTT</sequence>
<dbReference type="Proteomes" id="UP000555728">
    <property type="component" value="Unassembled WGS sequence"/>
</dbReference>
<dbReference type="AlphaFoldDB" id="A0A7W6RYY8"/>
<accession>A0A7W6RYY8</accession>
<dbReference type="EMBL" id="JACIGI010000010">
    <property type="protein sequence ID" value="MBB4285815.1"/>
    <property type="molecule type" value="Genomic_DNA"/>
</dbReference>
<gene>
    <name evidence="1" type="ORF">GGD88_001535</name>
</gene>
<evidence type="ECO:0000313" key="1">
    <source>
        <dbReference type="EMBL" id="MBB4285815.1"/>
    </source>
</evidence>
<evidence type="ECO:0008006" key="3">
    <source>
        <dbReference type="Google" id="ProtNLM"/>
    </source>
</evidence>
<proteinExistence type="predicted"/>
<dbReference type="RefSeq" id="WP_184433678.1">
    <property type="nucleotide sequence ID" value="NZ_JACIGI010000010.1"/>
</dbReference>
<keyword evidence="2" id="KW-1185">Reference proteome</keyword>